<feature type="region of interest" description="Disordered" evidence="4">
    <location>
        <begin position="431"/>
        <end position="466"/>
    </location>
</feature>
<feature type="compositionally biased region" description="Basic and acidic residues" evidence="4">
    <location>
        <begin position="444"/>
        <end position="456"/>
    </location>
</feature>
<dbReference type="SUPFAM" id="SSF109993">
    <property type="entry name" value="VPS9 domain"/>
    <property type="match status" value="1"/>
</dbReference>
<dbReference type="RefSeq" id="XP_008334023.1">
    <property type="nucleotide sequence ID" value="XM_008335801.3"/>
</dbReference>
<dbReference type="PANTHER" id="PTHR23101">
    <property type="entry name" value="RAB GDP/GTP EXCHANGE FACTOR"/>
    <property type="match status" value="1"/>
</dbReference>
<feature type="compositionally biased region" description="Polar residues" evidence="4">
    <location>
        <begin position="431"/>
        <end position="442"/>
    </location>
</feature>
<proteinExistence type="predicted"/>
<dbReference type="SMART" id="SM00259">
    <property type="entry name" value="ZnF_A20"/>
    <property type="match status" value="1"/>
</dbReference>
<dbReference type="PANTHER" id="PTHR23101:SF103">
    <property type="entry name" value="RAB5 GDP_GTP EXCHANGE FACTOR"/>
    <property type="match status" value="1"/>
</dbReference>
<keyword evidence="8" id="KW-1185">Reference proteome</keyword>
<dbReference type="Ensembl" id="ENSCSET00000023556.1">
    <property type="protein sequence ID" value="ENSCSEP00000023250.1"/>
    <property type="gene ID" value="ENSCSEG00000014824.1"/>
</dbReference>
<dbReference type="Proteomes" id="UP000265120">
    <property type="component" value="Chromosome Z"/>
</dbReference>
<dbReference type="SMART" id="SM00167">
    <property type="entry name" value="VPS9"/>
    <property type="match status" value="1"/>
</dbReference>
<dbReference type="GO" id="GO:0005085">
    <property type="term" value="F:guanyl-nucleotide exchange factor activity"/>
    <property type="evidence" value="ECO:0007669"/>
    <property type="project" value="InterPro"/>
</dbReference>
<dbReference type="GO" id="GO:0008270">
    <property type="term" value="F:zinc ion binding"/>
    <property type="evidence" value="ECO:0007669"/>
    <property type="project" value="UniProtKB-KW"/>
</dbReference>
<evidence type="ECO:0000256" key="1">
    <source>
        <dbReference type="ARBA" id="ARBA00022723"/>
    </source>
</evidence>
<dbReference type="PROSITE" id="PS51205">
    <property type="entry name" value="VPS9"/>
    <property type="match status" value="1"/>
</dbReference>
<dbReference type="OrthoDB" id="300289at2759"/>
<evidence type="ECO:0000259" key="5">
    <source>
        <dbReference type="PROSITE" id="PS51036"/>
    </source>
</evidence>
<dbReference type="GO" id="GO:0031267">
    <property type="term" value="F:small GTPase binding"/>
    <property type="evidence" value="ECO:0007669"/>
    <property type="project" value="TreeGrafter"/>
</dbReference>
<dbReference type="GO" id="GO:0030139">
    <property type="term" value="C:endocytic vesicle"/>
    <property type="evidence" value="ECO:0007669"/>
    <property type="project" value="TreeGrafter"/>
</dbReference>
<dbReference type="InParanoid" id="A0A3P8WF84"/>
<dbReference type="SUPFAM" id="SSF57716">
    <property type="entry name" value="Glucocorticoid receptor-like (DNA-binding domain)"/>
    <property type="match status" value="1"/>
</dbReference>
<protein>
    <submittedName>
        <fullName evidence="7">Rab5 GDP/GTP exchange factor-like</fullName>
    </submittedName>
</protein>
<organism evidence="7 8">
    <name type="scientific">Cynoglossus semilaevis</name>
    <name type="common">Tongue sole</name>
    <dbReference type="NCBI Taxonomy" id="244447"/>
    <lineage>
        <taxon>Eukaryota</taxon>
        <taxon>Metazoa</taxon>
        <taxon>Chordata</taxon>
        <taxon>Craniata</taxon>
        <taxon>Vertebrata</taxon>
        <taxon>Euteleostomi</taxon>
        <taxon>Actinopterygii</taxon>
        <taxon>Neopterygii</taxon>
        <taxon>Teleostei</taxon>
        <taxon>Neoteleostei</taxon>
        <taxon>Acanthomorphata</taxon>
        <taxon>Carangaria</taxon>
        <taxon>Pleuronectiformes</taxon>
        <taxon>Pleuronectoidei</taxon>
        <taxon>Cynoglossidae</taxon>
        <taxon>Cynoglossinae</taxon>
        <taxon>Cynoglossus</taxon>
    </lineage>
</organism>
<dbReference type="GO" id="GO:0003677">
    <property type="term" value="F:DNA binding"/>
    <property type="evidence" value="ECO:0007669"/>
    <property type="project" value="InterPro"/>
</dbReference>
<keyword evidence="2" id="KW-0863">Zinc-finger</keyword>
<evidence type="ECO:0000256" key="4">
    <source>
        <dbReference type="SAM" id="MobiDB-lite"/>
    </source>
</evidence>
<feature type="domain" description="A20-type" evidence="5">
    <location>
        <begin position="11"/>
        <end position="45"/>
    </location>
</feature>
<dbReference type="GO" id="GO:0016192">
    <property type="term" value="P:vesicle-mediated transport"/>
    <property type="evidence" value="ECO:0007669"/>
    <property type="project" value="InterPro"/>
</dbReference>
<dbReference type="OMA" id="TMEAYHA"/>
<dbReference type="KEGG" id="csem:103397515"/>
<dbReference type="Gene3D" id="1.20.5.4770">
    <property type="match status" value="1"/>
</dbReference>
<evidence type="ECO:0000256" key="2">
    <source>
        <dbReference type="ARBA" id="ARBA00022771"/>
    </source>
</evidence>
<dbReference type="InterPro" id="IPR045046">
    <property type="entry name" value="Vps9-like"/>
</dbReference>
<keyword evidence="3" id="KW-0862">Zinc</keyword>
<dbReference type="GeneID" id="103397515"/>
<sequence>MWKEQRGIRVTQEELLCKNACGYYGNPAWQGFCSKCWRETTRPSEAQRQDSRPKNEGTPVTFSKFEEKKNIEKGHRINTMRRLFWGNPSPPKRHGSENQSKALKAFQSLEPGDFSGFLKVLRSPPSQRMQSQCTAFLNTVQAYHHLPIQQQSDLVQHFYQSFAHHFSSLSDIQITQLMEHVEKLTMTRLHKWVFCHDSCDDEQKDLNLQRRIRSLNWVTPQMLNVPFPEKKTAVTSDPFLPAITAIIEMDAKRAPQDKLGCVSKCSQHVFQGLSSSNGEPANADDFLSGMIYVVLKANPPRLHSNMQYVIRFGLPHSLMAGESGYYFTNLSCAVAFIEKLDGPALNLSPKDFERYMLKQRAPPVGEQRLKVASVTQHLLEELKDRQEKLDKGVDFLNMQLQKWAETVHSQLDDATAQFALVQKEIQSQCSQVPLPSSHGASSQEDEKGQFVQDHPDQCAGPEDTDC</sequence>
<reference evidence="7 8" key="1">
    <citation type="journal article" date="2014" name="Nat. Genet.">
        <title>Whole-genome sequence of a flatfish provides insights into ZW sex chromosome evolution and adaptation to a benthic lifestyle.</title>
        <authorList>
            <person name="Chen S."/>
            <person name="Zhang G."/>
            <person name="Shao C."/>
            <person name="Huang Q."/>
            <person name="Liu G."/>
            <person name="Zhang P."/>
            <person name="Song W."/>
            <person name="An N."/>
            <person name="Chalopin D."/>
            <person name="Volff J.N."/>
            <person name="Hong Y."/>
            <person name="Li Q."/>
            <person name="Sha Z."/>
            <person name="Zhou H."/>
            <person name="Xie M."/>
            <person name="Yu Q."/>
            <person name="Liu Y."/>
            <person name="Xiang H."/>
            <person name="Wang N."/>
            <person name="Wu K."/>
            <person name="Yang C."/>
            <person name="Zhou Q."/>
            <person name="Liao X."/>
            <person name="Yang L."/>
            <person name="Hu Q."/>
            <person name="Zhang J."/>
            <person name="Meng L."/>
            <person name="Jin L."/>
            <person name="Tian Y."/>
            <person name="Lian J."/>
            <person name="Yang J."/>
            <person name="Miao G."/>
            <person name="Liu S."/>
            <person name="Liang Z."/>
            <person name="Yan F."/>
            <person name="Li Y."/>
            <person name="Sun B."/>
            <person name="Zhang H."/>
            <person name="Zhang J."/>
            <person name="Zhu Y."/>
            <person name="Du M."/>
            <person name="Zhao Y."/>
            <person name="Schartl M."/>
            <person name="Tang Q."/>
            <person name="Wang J."/>
        </authorList>
    </citation>
    <scope>NUCLEOTIDE SEQUENCE</scope>
</reference>
<dbReference type="PROSITE" id="PS51036">
    <property type="entry name" value="ZF_A20"/>
    <property type="match status" value="1"/>
</dbReference>
<evidence type="ECO:0000313" key="7">
    <source>
        <dbReference type="Ensembl" id="ENSCSEP00000023250.1"/>
    </source>
</evidence>
<reference evidence="7" key="3">
    <citation type="submission" date="2025-09" db="UniProtKB">
        <authorList>
            <consortium name="Ensembl"/>
        </authorList>
    </citation>
    <scope>IDENTIFICATION</scope>
</reference>
<dbReference type="GeneTree" id="ENSGT00940000154540"/>
<dbReference type="Pfam" id="PF01754">
    <property type="entry name" value="zf-A20"/>
    <property type="match status" value="1"/>
</dbReference>
<reference evidence="7" key="2">
    <citation type="submission" date="2025-08" db="UniProtKB">
        <authorList>
            <consortium name="Ensembl"/>
        </authorList>
    </citation>
    <scope>IDENTIFICATION</scope>
</reference>
<name>A0A3P8WF84_CYNSE</name>
<dbReference type="Pfam" id="PF02204">
    <property type="entry name" value="VPS9"/>
    <property type="match status" value="1"/>
</dbReference>
<dbReference type="InterPro" id="IPR002653">
    <property type="entry name" value="Znf_A20"/>
</dbReference>
<dbReference type="InterPro" id="IPR041545">
    <property type="entry name" value="DUF5601"/>
</dbReference>
<dbReference type="GO" id="GO:0005829">
    <property type="term" value="C:cytosol"/>
    <property type="evidence" value="ECO:0007669"/>
    <property type="project" value="TreeGrafter"/>
</dbReference>
<evidence type="ECO:0000313" key="8">
    <source>
        <dbReference type="Proteomes" id="UP000265120"/>
    </source>
</evidence>
<evidence type="ECO:0000256" key="3">
    <source>
        <dbReference type="ARBA" id="ARBA00022833"/>
    </source>
</evidence>
<feature type="domain" description="VPS9" evidence="6">
    <location>
        <begin position="202"/>
        <end position="346"/>
    </location>
</feature>
<dbReference type="Gene3D" id="1.20.1050.80">
    <property type="entry name" value="VPS9 domain"/>
    <property type="match status" value="1"/>
</dbReference>
<dbReference type="InterPro" id="IPR003123">
    <property type="entry name" value="VPS9"/>
</dbReference>
<dbReference type="Pfam" id="PF18151">
    <property type="entry name" value="DUF5601"/>
    <property type="match status" value="1"/>
</dbReference>
<evidence type="ECO:0000259" key="6">
    <source>
        <dbReference type="PROSITE" id="PS51205"/>
    </source>
</evidence>
<dbReference type="STRING" id="244447.ENSCSEP00000023250"/>
<dbReference type="AlphaFoldDB" id="A0A3P8WF84"/>
<accession>A0A3P8WF84</accession>
<keyword evidence="1" id="KW-0479">Metal-binding</keyword>
<dbReference type="Gene3D" id="1.10.246.120">
    <property type="match status" value="1"/>
</dbReference>
<dbReference type="InterPro" id="IPR037191">
    <property type="entry name" value="VPS9_dom_sf"/>
</dbReference>